<dbReference type="InterPro" id="IPR008007">
    <property type="entry name" value="Peptidase_M42"/>
</dbReference>
<reference evidence="7" key="1">
    <citation type="submission" date="2023-03" db="EMBL/GenBank/DDBJ databases">
        <title>MT1 and MT2 Draft Genomes of Novel Species.</title>
        <authorList>
            <person name="Venkateswaran K."/>
        </authorList>
    </citation>
    <scope>NUCLEOTIDE SEQUENCE</scope>
    <source>
        <strain evidence="7">F6_3S_P_2</strain>
    </source>
</reference>
<evidence type="ECO:0000256" key="3">
    <source>
        <dbReference type="ARBA" id="ARBA00022801"/>
    </source>
</evidence>
<name>A0ABT8JSG3_9BACL</name>
<keyword evidence="3" id="KW-0378">Hydrolase</keyword>
<dbReference type="PANTHER" id="PTHR42994">
    <property type="entry name" value="PEPTIDASE T"/>
    <property type="match status" value="1"/>
</dbReference>
<dbReference type="Gene3D" id="3.40.630.10">
    <property type="entry name" value="Zn peptidases"/>
    <property type="match status" value="1"/>
</dbReference>
<keyword evidence="8" id="KW-1185">Reference proteome</keyword>
<dbReference type="InterPro" id="IPR002933">
    <property type="entry name" value="Peptidase_M20"/>
</dbReference>
<gene>
    <name evidence="7" type="ORF">P5G49_11560</name>
</gene>
<protein>
    <submittedName>
        <fullName evidence="7">M20/M25/M40 family metallo-hydrolase</fullName>
    </submittedName>
</protein>
<proteinExistence type="inferred from homology"/>
<dbReference type="Proteomes" id="UP001175097">
    <property type="component" value="Unassembled WGS sequence"/>
</dbReference>
<dbReference type="InterPro" id="IPR010162">
    <property type="entry name" value="PepT-like"/>
</dbReference>
<dbReference type="SUPFAM" id="SSF55031">
    <property type="entry name" value="Bacterial exopeptidase dimerisation domain"/>
    <property type="match status" value="1"/>
</dbReference>
<evidence type="ECO:0000256" key="5">
    <source>
        <dbReference type="PIRNR" id="PIRNR001123"/>
    </source>
</evidence>
<evidence type="ECO:0000256" key="4">
    <source>
        <dbReference type="ARBA" id="ARBA00022833"/>
    </source>
</evidence>
<comment type="caution">
    <text evidence="7">The sequence shown here is derived from an EMBL/GenBank/DDBJ whole genome shotgun (WGS) entry which is preliminary data.</text>
</comment>
<dbReference type="NCBIfam" id="TIGR01883">
    <property type="entry name" value="PepT-like"/>
    <property type="match status" value="1"/>
</dbReference>
<keyword evidence="2" id="KW-0479">Metal-binding</keyword>
<evidence type="ECO:0000313" key="7">
    <source>
        <dbReference type="EMBL" id="MDN4608105.1"/>
    </source>
</evidence>
<dbReference type="Pfam" id="PF01546">
    <property type="entry name" value="Peptidase_M20"/>
    <property type="match status" value="1"/>
</dbReference>
<dbReference type="SUPFAM" id="SSF53187">
    <property type="entry name" value="Zn-dependent exopeptidases"/>
    <property type="match status" value="1"/>
</dbReference>
<sequence>MSKGIKVNEERLLESFIELAKINGPSGSEKPVADFIVPILEKLGFTLEFDEAHKNFGGDCGNLIAYWKGTNPSAQPLFFSTHLDTVLPTKGLQPVIKDGVIYTDGTTILGADDRAALAAYIEGIRVIQETGMPCGPIELVLTVNEQPGLVGATYLDYSKVRSKKGYIFDSSGDVGQIIQQGPFSSRFHCELIGNQSHIGLNPEEGINAFQIAAKAIMDLRLGQLDPDTLVNIGTIHGGEMSSIIPGEVKLVGEVRCFHKEGLEQQLDKIKDVMAVAAESYGGKANVRIEKKYLGFYSPSDSVLVQNAVQAAESIEVENYVTRTLGGADTNILNENGLQCITLGNGFRNIHTVNEHISIENLNNTARYMIGLVDEWYKTHLS</sequence>
<accession>A0ABT8JSG3</accession>
<evidence type="ECO:0000256" key="2">
    <source>
        <dbReference type="ARBA" id="ARBA00022723"/>
    </source>
</evidence>
<evidence type="ECO:0000313" key="8">
    <source>
        <dbReference type="Proteomes" id="UP001175097"/>
    </source>
</evidence>
<evidence type="ECO:0000256" key="1">
    <source>
        <dbReference type="ARBA" id="ARBA00001947"/>
    </source>
</evidence>
<evidence type="ECO:0000259" key="6">
    <source>
        <dbReference type="Pfam" id="PF07687"/>
    </source>
</evidence>
<dbReference type="PIRSF" id="PIRSF001123">
    <property type="entry name" value="PepA_GA"/>
    <property type="match status" value="1"/>
</dbReference>
<dbReference type="Gene3D" id="3.30.70.360">
    <property type="match status" value="1"/>
</dbReference>
<feature type="domain" description="Peptidase M20 dimerisation" evidence="6">
    <location>
        <begin position="186"/>
        <end position="279"/>
    </location>
</feature>
<dbReference type="RefSeq" id="WP_301243954.1">
    <property type="nucleotide sequence ID" value="NZ_JAROCC010000008.1"/>
</dbReference>
<dbReference type="InterPro" id="IPR011650">
    <property type="entry name" value="Peptidase_M20_dimer"/>
</dbReference>
<dbReference type="InterPro" id="IPR036264">
    <property type="entry name" value="Bact_exopeptidase_dim_dom"/>
</dbReference>
<comment type="cofactor">
    <cofactor evidence="1">
        <name>Zn(2+)</name>
        <dbReference type="ChEBI" id="CHEBI:29105"/>
    </cofactor>
</comment>
<comment type="similarity">
    <text evidence="5">Belongs to the peptidase M42 family.</text>
</comment>
<dbReference type="EMBL" id="JAROCC010000008">
    <property type="protein sequence ID" value="MDN4608105.1"/>
    <property type="molecule type" value="Genomic_DNA"/>
</dbReference>
<organism evidence="7 8">
    <name type="scientific">Sporosarcina highlanderae</name>
    <dbReference type="NCBI Taxonomy" id="3035916"/>
    <lineage>
        <taxon>Bacteria</taxon>
        <taxon>Bacillati</taxon>
        <taxon>Bacillota</taxon>
        <taxon>Bacilli</taxon>
        <taxon>Bacillales</taxon>
        <taxon>Caryophanaceae</taxon>
        <taxon>Sporosarcina</taxon>
    </lineage>
</organism>
<keyword evidence="4" id="KW-0862">Zinc</keyword>
<dbReference type="Pfam" id="PF07687">
    <property type="entry name" value="M20_dimer"/>
    <property type="match status" value="1"/>
</dbReference>
<dbReference type="PANTHER" id="PTHR42994:SF2">
    <property type="entry name" value="PEPTIDASE"/>
    <property type="match status" value="1"/>
</dbReference>